<dbReference type="SUPFAM" id="SSF54292">
    <property type="entry name" value="2Fe-2S ferredoxin-like"/>
    <property type="match status" value="1"/>
</dbReference>
<keyword evidence="3" id="KW-0408">Iron</keyword>
<keyword evidence="1" id="KW-0001">2Fe-2S</keyword>
<organism evidence="7 8">
    <name type="scientific">Paxillus involutus ATCC 200175</name>
    <dbReference type="NCBI Taxonomy" id="664439"/>
    <lineage>
        <taxon>Eukaryota</taxon>
        <taxon>Fungi</taxon>
        <taxon>Dikarya</taxon>
        <taxon>Basidiomycota</taxon>
        <taxon>Agaricomycotina</taxon>
        <taxon>Agaricomycetes</taxon>
        <taxon>Agaricomycetidae</taxon>
        <taxon>Boletales</taxon>
        <taxon>Paxilineae</taxon>
        <taxon>Paxillaceae</taxon>
        <taxon>Paxillus</taxon>
    </lineage>
</organism>
<feature type="region of interest" description="Disordered" evidence="6">
    <location>
        <begin position="44"/>
        <end position="69"/>
    </location>
</feature>
<gene>
    <name evidence="7" type="ORF">PAXINDRAFT_85024</name>
</gene>
<evidence type="ECO:0000256" key="6">
    <source>
        <dbReference type="SAM" id="MobiDB-lite"/>
    </source>
</evidence>
<keyword evidence="2" id="KW-0479">Metal-binding</keyword>
<dbReference type="GO" id="GO:0005739">
    <property type="term" value="C:mitochondrion"/>
    <property type="evidence" value="ECO:0007669"/>
    <property type="project" value="TreeGrafter"/>
</dbReference>
<dbReference type="GO" id="GO:0140647">
    <property type="term" value="P:P450-containing electron transport chain"/>
    <property type="evidence" value="ECO:0007669"/>
    <property type="project" value="InterPro"/>
</dbReference>
<evidence type="ECO:0000256" key="2">
    <source>
        <dbReference type="ARBA" id="ARBA00022723"/>
    </source>
</evidence>
<dbReference type="GO" id="GO:0009055">
    <property type="term" value="F:electron transfer activity"/>
    <property type="evidence" value="ECO:0007669"/>
    <property type="project" value="TreeGrafter"/>
</dbReference>
<feature type="compositionally biased region" description="Basic and acidic residues" evidence="6">
    <location>
        <begin position="57"/>
        <end position="69"/>
    </location>
</feature>
<dbReference type="InterPro" id="IPR018298">
    <property type="entry name" value="Adrenodoxin_Fe-S_BS"/>
</dbReference>
<protein>
    <submittedName>
        <fullName evidence="7">Uncharacterized protein</fullName>
    </submittedName>
</protein>
<dbReference type="InterPro" id="IPR012675">
    <property type="entry name" value="Beta-grasp_dom_sf"/>
</dbReference>
<evidence type="ECO:0000256" key="5">
    <source>
        <dbReference type="ARBA" id="ARBA00034078"/>
    </source>
</evidence>
<sequence length="69" mass="7248">MAAADTRPSNSEPCERVSSRTSACEGSVACSTCHAIILPEICDLLPGPSDDENDMPDPGRDLTDASRPD</sequence>
<evidence type="ECO:0000256" key="1">
    <source>
        <dbReference type="ARBA" id="ARBA00022714"/>
    </source>
</evidence>
<dbReference type="GO" id="GO:0046872">
    <property type="term" value="F:metal ion binding"/>
    <property type="evidence" value="ECO:0007669"/>
    <property type="project" value="UniProtKB-KW"/>
</dbReference>
<proteinExistence type="predicted"/>
<dbReference type="HOGENOM" id="CLU_2776658_0_0_1"/>
<dbReference type="EMBL" id="KN819387">
    <property type="protein sequence ID" value="KIJ11094.1"/>
    <property type="molecule type" value="Genomic_DNA"/>
</dbReference>
<name>A0A0C9SSC4_PAXIN</name>
<dbReference type="PANTHER" id="PTHR23426">
    <property type="entry name" value="FERREDOXIN/ADRENODOXIN"/>
    <property type="match status" value="1"/>
</dbReference>
<dbReference type="PANTHER" id="PTHR23426:SF65">
    <property type="entry name" value="FERREDOXIN-2, MITOCHONDRIAL"/>
    <property type="match status" value="1"/>
</dbReference>
<keyword evidence="8" id="KW-1185">Reference proteome</keyword>
<dbReference type="Gene3D" id="3.10.20.30">
    <property type="match status" value="1"/>
</dbReference>
<dbReference type="GO" id="GO:0051537">
    <property type="term" value="F:2 iron, 2 sulfur cluster binding"/>
    <property type="evidence" value="ECO:0007669"/>
    <property type="project" value="UniProtKB-KW"/>
</dbReference>
<reference evidence="7 8" key="1">
    <citation type="submission" date="2014-06" db="EMBL/GenBank/DDBJ databases">
        <authorList>
            <consortium name="DOE Joint Genome Institute"/>
            <person name="Kuo A."/>
            <person name="Kohler A."/>
            <person name="Nagy L.G."/>
            <person name="Floudas D."/>
            <person name="Copeland A."/>
            <person name="Barry K.W."/>
            <person name="Cichocki N."/>
            <person name="Veneault-Fourrey C."/>
            <person name="LaButti K."/>
            <person name="Lindquist E.A."/>
            <person name="Lipzen A."/>
            <person name="Lundell T."/>
            <person name="Morin E."/>
            <person name="Murat C."/>
            <person name="Sun H."/>
            <person name="Tunlid A."/>
            <person name="Henrissat B."/>
            <person name="Grigoriev I.V."/>
            <person name="Hibbett D.S."/>
            <person name="Martin F."/>
            <person name="Nordberg H.P."/>
            <person name="Cantor M.N."/>
            <person name="Hua S.X."/>
        </authorList>
    </citation>
    <scope>NUCLEOTIDE SEQUENCE [LARGE SCALE GENOMIC DNA]</scope>
    <source>
        <strain evidence="7 8">ATCC 200175</strain>
    </source>
</reference>
<evidence type="ECO:0000256" key="3">
    <source>
        <dbReference type="ARBA" id="ARBA00023004"/>
    </source>
</evidence>
<evidence type="ECO:0000313" key="7">
    <source>
        <dbReference type="EMBL" id="KIJ11094.1"/>
    </source>
</evidence>
<keyword evidence="4" id="KW-0411">Iron-sulfur</keyword>
<evidence type="ECO:0000313" key="8">
    <source>
        <dbReference type="Proteomes" id="UP000053647"/>
    </source>
</evidence>
<dbReference type="OrthoDB" id="268593at2759"/>
<evidence type="ECO:0000256" key="4">
    <source>
        <dbReference type="ARBA" id="ARBA00023014"/>
    </source>
</evidence>
<dbReference type="AlphaFoldDB" id="A0A0C9SSC4"/>
<dbReference type="PROSITE" id="PS00814">
    <property type="entry name" value="ADX"/>
    <property type="match status" value="1"/>
</dbReference>
<accession>A0A0C9SSC4</accession>
<dbReference type="InterPro" id="IPR036010">
    <property type="entry name" value="2Fe-2S_ferredoxin-like_sf"/>
</dbReference>
<dbReference type="Proteomes" id="UP000053647">
    <property type="component" value="Unassembled WGS sequence"/>
</dbReference>
<comment type="cofactor">
    <cofactor evidence="5">
        <name>[2Fe-2S] cluster</name>
        <dbReference type="ChEBI" id="CHEBI:190135"/>
    </cofactor>
</comment>
<reference evidence="8" key="2">
    <citation type="submission" date="2015-01" db="EMBL/GenBank/DDBJ databases">
        <title>Evolutionary Origins and Diversification of the Mycorrhizal Mutualists.</title>
        <authorList>
            <consortium name="DOE Joint Genome Institute"/>
            <consortium name="Mycorrhizal Genomics Consortium"/>
            <person name="Kohler A."/>
            <person name="Kuo A."/>
            <person name="Nagy L.G."/>
            <person name="Floudas D."/>
            <person name="Copeland A."/>
            <person name="Barry K.W."/>
            <person name="Cichocki N."/>
            <person name="Veneault-Fourrey C."/>
            <person name="LaButti K."/>
            <person name="Lindquist E.A."/>
            <person name="Lipzen A."/>
            <person name="Lundell T."/>
            <person name="Morin E."/>
            <person name="Murat C."/>
            <person name="Riley R."/>
            <person name="Ohm R."/>
            <person name="Sun H."/>
            <person name="Tunlid A."/>
            <person name="Henrissat B."/>
            <person name="Grigoriev I.V."/>
            <person name="Hibbett D.S."/>
            <person name="Martin F."/>
        </authorList>
    </citation>
    <scope>NUCLEOTIDE SEQUENCE [LARGE SCALE GENOMIC DNA]</scope>
    <source>
        <strain evidence="8">ATCC 200175</strain>
    </source>
</reference>
<dbReference type="PRINTS" id="PR00355">
    <property type="entry name" value="ADRENODOXIN"/>
</dbReference>
<dbReference type="InterPro" id="IPR001055">
    <property type="entry name" value="Adrenodoxin-like"/>
</dbReference>